<reference evidence="1" key="1">
    <citation type="submission" date="2021-03" db="EMBL/GenBank/DDBJ databases">
        <authorList>
            <person name="Wang G."/>
        </authorList>
    </citation>
    <scope>NUCLEOTIDE SEQUENCE</scope>
    <source>
        <strain evidence="1">KCTC 12899</strain>
    </source>
</reference>
<dbReference type="Proteomes" id="UP000664417">
    <property type="component" value="Unassembled WGS sequence"/>
</dbReference>
<sequence length="120" mass="14001">MNYTEYNPMEKHYDLYVDRKICVLKLAGYNQPHVIYEPEWLIDSNEVEQLLPRLSKYSMSHNDNIALVDKAGQKVSLKHLILTSNGTLVYIRNFKATPLKKSNFLLRFIDAAKAHFKNKS</sequence>
<evidence type="ECO:0000313" key="1">
    <source>
        <dbReference type="EMBL" id="MBO1323513.1"/>
    </source>
</evidence>
<comment type="caution">
    <text evidence="1">The sequence shown here is derived from an EMBL/GenBank/DDBJ whole genome shotgun (WGS) entry which is preliminary data.</text>
</comment>
<keyword evidence="2" id="KW-1185">Reference proteome</keyword>
<evidence type="ECO:0000313" key="2">
    <source>
        <dbReference type="Proteomes" id="UP000664417"/>
    </source>
</evidence>
<name>A0A8J7QVA0_9BACT</name>
<dbReference type="AlphaFoldDB" id="A0A8J7QVA0"/>
<proteinExistence type="predicted"/>
<organism evidence="1 2">
    <name type="scientific">Acanthopleuribacter pedis</name>
    <dbReference type="NCBI Taxonomy" id="442870"/>
    <lineage>
        <taxon>Bacteria</taxon>
        <taxon>Pseudomonadati</taxon>
        <taxon>Acidobacteriota</taxon>
        <taxon>Holophagae</taxon>
        <taxon>Acanthopleuribacterales</taxon>
        <taxon>Acanthopleuribacteraceae</taxon>
        <taxon>Acanthopleuribacter</taxon>
    </lineage>
</organism>
<accession>A0A8J7QVA0</accession>
<dbReference type="EMBL" id="JAFREP010000086">
    <property type="protein sequence ID" value="MBO1323513.1"/>
    <property type="molecule type" value="Genomic_DNA"/>
</dbReference>
<protein>
    <submittedName>
        <fullName evidence="1">Uncharacterized protein</fullName>
    </submittedName>
</protein>
<dbReference type="RefSeq" id="WP_207863663.1">
    <property type="nucleotide sequence ID" value="NZ_JAFREP010000086.1"/>
</dbReference>
<gene>
    <name evidence="1" type="ORF">J3U88_33920</name>
</gene>